<protein>
    <submittedName>
        <fullName evidence="1">Netrin receptor unc5c</fullName>
    </submittedName>
</protein>
<organism evidence="1 2">
    <name type="scientific">Plakobranchus ocellatus</name>
    <dbReference type="NCBI Taxonomy" id="259542"/>
    <lineage>
        <taxon>Eukaryota</taxon>
        <taxon>Metazoa</taxon>
        <taxon>Spiralia</taxon>
        <taxon>Lophotrochozoa</taxon>
        <taxon>Mollusca</taxon>
        <taxon>Gastropoda</taxon>
        <taxon>Heterobranchia</taxon>
        <taxon>Euthyneura</taxon>
        <taxon>Panpulmonata</taxon>
        <taxon>Sacoglossa</taxon>
        <taxon>Placobranchoidea</taxon>
        <taxon>Plakobranchidae</taxon>
        <taxon>Plakobranchus</taxon>
    </lineage>
</organism>
<dbReference type="PROSITE" id="PS50092">
    <property type="entry name" value="TSP1"/>
    <property type="match status" value="1"/>
</dbReference>
<dbReference type="AlphaFoldDB" id="A0AAV3Z6Q7"/>
<accession>A0AAV3Z6Q7</accession>
<dbReference type="SUPFAM" id="SSF82895">
    <property type="entry name" value="TSP-1 type 1 repeat"/>
    <property type="match status" value="1"/>
</dbReference>
<evidence type="ECO:0000313" key="1">
    <source>
        <dbReference type="EMBL" id="GFN90282.1"/>
    </source>
</evidence>
<gene>
    <name evidence="1" type="ORF">PoB_001678800</name>
</gene>
<dbReference type="InterPro" id="IPR000884">
    <property type="entry name" value="TSP1_rpt"/>
</dbReference>
<reference evidence="1 2" key="1">
    <citation type="journal article" date="2021" name="Elife">
        <title>Chloroplast acquisition without the gene transfer in kleptoplastic sea slugs, Plakobranchus ocellatus.</title>
        <authorList>
            <person name="Maeda T."/>
            <person name="Takahashi S."/>
            <person name="Yoshida T."/>
            <person name="Shimamura S."/>
            <person name="Takaki Y."/>
            <person name="Nagai Y."/>
            <person name="Toyoda A."/>
            <person name="Suzuki Y."/>
            <person name="Arimoto A."/>
            <person name="Ishii H."/>
            <person name="Satoh N."/>
            <person name="Nishiyama T."/>
            <person name="Hasebe M."/>
            <person name="Maruyama T."/>
            <person name="Minagawa J."/>
            <person name="Obokata J."/>
            <person name="Shigenobu S."/>
        </authorList>
    </citation>
    <scope>NUCLEOTIDE SEQUENCE [LARGE SCALE GENOMIC DNA]</scope>
</reference>
<dbReference type="Gene3D" id="2.20.100.10">
    <property type="entry name" value="Thrombospondin type-1 (TSP1) repeat"/>
    <property type="match status" value="1"/>
</dbReference>
<name>A0AAV3Z6Q7_9GAST</name>
<evidence type="ECO:0000313" key="2">
    <source>
        <dbReference type="Proteomes" id="UP000735302"/>
    </source>
</evidence>
<dbReference type="InterPro" id="IPR036383">
    <property type="entry name" value="TSP1_rpt_sf"/>
</dbReference>
<proteinExistence type="predicted"/>
<sequence length="138" mass="15627">MPLLTIQSVDGGPGEWTAWTESSKCLAYCGRGLRKVTRTRKCDNPAPFCGGRYCEPEDLRDMTRRPCINFPCGPICPDNYREEYVSQYTPAQGFYILCRKTAGFLKPCPYVSGWFDIQSPGGIGYNIYSVCYGHYRYG</sequence>
<keyword evidence="1" id="KW-0675">Receptor</keyword>
<dbReference type="EMBL" id="BLXT01002015">
    <property type="protein sequence ID" value="GFN90282.1"/>
    <property type="molecule type" value="Genomic_DNA"/>
</dbReference>
<keyword evidence="2" id="KW-1185">Reference proteome</keyword>
<comment type="caution">
    <text evidence="1">The sequence shown here is derived from an EMBL/GenBank/DDBJ whole genome shotgun (WGS) entry which is preliminary data.</text>
</comment>
<dbReference type="SMART" id="SM00209">
    <property type="entry name" value="TSP1"/>
    <property type="match status" value="1"/>
</dbReference>
<dbReference type="Proteomes" id="UP000735302">
    <property type="component" value="Unassembled WGS sequence"/>
</dbReference>